<sequence length="226" mass="24714">MIPDPNRLHPLPHAERVVHLKPLVTSPVIEVGEYTYYDDPEHATEFETRNVLYGYGAEKLVIGKFCALATGTRFIMAGANHLDTGVSTFPFTIFGGTWQDRTVDLITGMRTRGDTVVGNDVWFGYGSIVMPGVTVGDGAIVATGSVVVDDVPPYTVVGGNPARPIKRRFPAEDVARLLRARWWDWPVGLITEHVRTIMAGRPEDVERVAEENGLGAPARPGPTPPR</sequence>
<dbReference type="InterPro" id="IPR001451">
    <property type="entry name" value="Hexapep"/>
</dbReference>
<keyword evidence="2" id="KW-1185">Reference proteome</keyword>
<accession>A0ABU1PZL4</accession>
<proteinExistence type="predicted"/>
<organism evidence="1 2">
    <name type="scientific">Saccharothrix longispora</name>
    <dbReference type="NCBI Taxonomy" id="33920"/>
    <lineage>
        <taxon>Bacteria</taxon>
        <taxon>Bacillati</taxon>
        <taxon>Actinomycetota</taxon>
        <taxon>Actinomycetes</taxon>
        <taxon>Pseudonocardiales</taxon>
        <taxon>Pseudonocardiaceae</taxon>
        <taxon>Saccharothrix</taxon>
    </lineage>
</organism>
<protein>
    <submittedName>
        <fullName evidence="1">Virginiamycin A acetyltransferase</fullName>
        <ecNumber evidence="1">2.3.1.-</ecNumber>
    </submittedName>
</protein>
<dbReference type="GO" id="GO:0016746">
    <property type="term" value="F:acyltransferase activity"/>
    <property type="evidence" value="ECO:0007669"/>
    <property type="project" value="UniProtKB-KW"/>
</dbReference>
<name>A0ABU1PZL4_9PSEU</name>
<dbReference type="PANTHER" id="PTHR43300">
    <property type="entry name" value="ACETYLTRANSFERASE"/>
    <property type="match status" value="1"/>
</dbReference>
<dbReference type="RefSeq" id="WP_310309156.1">
    <property type="nucleotide sequence ID" value="NZ_BAAAXB010000001.1"/>
</dbReference>
<dbReference type="PANTHER" id="PTHR43300:SF11">
    <property type="entry name" value="ACETYLTRANSFERASE RV3034C-RELATED"/>
    <property type="match status" value="1"/>
</dbReference>
<dbReference type="InterPro" id="IPR050179">
    <property type="entry name" value="Trans_hexapeptide_repeat"/>
</dbReference>
<evidence type="ECO:0000313" key="1">
    <source>
        <dbReference type="EMBL" id="MDR6596072.1"/>
    </source>
</evidence>
<gene>
    <name evidence="1" type="ORF">J2S66_004456</name>
</gene>
<reference evidence="1 2" key="1">
    <citation type="submission" date="2023-07" db="EMBL/GenBank/DDBJ databases">
        <title>Sequencing the genomes of 1000 actinobacteria strains.</title>
        <authorList>
            <person name="Klenk H.-P."/>
        </authorList>
    </citation>
    <scope>NUCLEOTIDE SEQUENCE [LARGE SCALE GENOMIC DNA]</scope>
    <source>
        <strain evidence="1 2">DSM 43749</strain>
    </source>
</reference>
<dbReference type="Pfam" id="PF00132">
    <property type="entry name" value="Hexapep"/>
    <property type="match status" value="1"/>
</dbReference>
<dbReference type="Gene3D" id="2.160.10.10">
    <property type="entry name" value="Hexapeptide repeat proteins"/>
    <property type="match status" value="1"/>
</dbReference>
<comment type="caution">
    <text evidence="1">The sequence shown here is derived from an EMBL/GenBank/DDBJ whole genome shotgun (WGS) entry which is preliminary data.</text>
</comment>
<dbReference type="CDD" id="cd03349">
    <property type="entry name" value="LbH_XAT"/>
    <property type="match status" value="1"/>
</dbReference>
<dbReference type="InterPro" id="IPR011004">
    <property type="entry name" value="Trimer_LpxA-like_sf"/>
</dbReference>
<evidence type="ECO:0000313" key="2">
    <source>
        <dbReference type="Proteomes" id="UP001268819"/>
    </source>
</evidence>
<dbReference type="EC" id="2.3.1.-" evidence="1"/>
<keyword evidence="1" id="KW-0012">Acyltransferase</keyword>
<dbReference type="EMBL" id="JAVDSG010000001">
    <property type="protein sequence ID" value="MDR6596072.1"/>
    <property type="molecule type" value="Genomic_DNA"/>
</dbReference>
<keyword evidence="1" id="KW-0808">Transferase</keyword>
<dbReference type="SUPFAM" id="SSF51161">
    <property type="entry name" value="Trimeric LpxA-like enzymes"/>
    <property type="match status" value="1"/>
</dbReference>
<dbReference type="Proteomes" id="UP001268819">
    <property type="component" value="Unassembled WGS sequence"/>
</dbReference>